<dbReference type="Proteomes" id="UP000015104">
    <property type="component" value="Unassembled WGS sequence"/>
</dbReference>
<evidence type="ECO:0000313" key="3">
    <source>
        <dbReference type="Proteomes" id="UP000015104"/>
    </source>
</evidence>
<keyword evidence="3" id="KW-1185">Reference proteome</keyword>
<reference evidence="3" key="1">
    <citation type="submission" date="2011-08" db="EMBL/GenBank/DDBJ databases">
        <authorList>
            <person name="Rombauts S."/>
        </authorList>
    </citation>
    <scope>NUCLEOTIDE SEQUENCE</scope>
    <source>
        <strain evidence="3">London</strain>
    </source>
</reference>
<accession>T1K0L4</accession>
<protein>
    <submittedName>
        <fullName evidence="2">Uncharacterized protein</fullName>
    </submittedName>
</protein>
<reference evidence="2" key="2">
    <citation type="submission" date="2015-06" db="UniProtKB">
        <authorList>
            <consortium name="EnsemblMetazoa"/>
        </authorList>
    </citation>
    <scope>IDENTIFICATION</scope>
</reference>
<feature type="region of interest" description="Disordered" evidence="1">
    <location>
        <begin position="1"/>
        <end position="54"/>
    </location>
</feature>
<dbReference type="HOGENOM" id="CLU_3052919_0_0_1"/>
<dbReference type="EnsemblMetazoa" id="tetur03g08210.1">
    <property type="protein sequence ID" value="tetur03g08210.1"/>
    <property type="gene ID" value="tetur03g08210"/>
</dbReference>
<evidence type="ECO:0000256" key="1">
    <source>
        <dbReference type="SAM" id="MobiDB-lite"/>
    </source>
</evidence>
<dbReference type="AlphaFoldDB" id="T1K0L4"/>
<sequence>MRTKDRKTVLLLNSLSSFTGPKRDGPTQPKHSLGGDQKVSQNGLNPNPKRTKLC</sequence>
<organism evidence="2 3">
    <name type="scientific">Tetranychus urticae</name>
    <name type="common">Two-spotted spider mite</name>
    <dbReference type="NCBI Taxonomy" id="32264"/>
    <lineage>
        <taxon>Eukaryota</taxon>
        <taxon>Metazoa</taxon>
        <taxon>Ecdysozoa</taxon>
        <taxon>Arthropoda</taxon>
        <taxon>Chelicerata</taxon>
        <taxon>Arachnida</taxon>
        <taxon>Acari</taxon>
        <taxon>Acariformes</taxon>
        <taxon>Trombidiformes</taxon>
        <taxon>Prostigmata</taxon>
        <taxon>Eleutherengona</taxon>
        <taxon>Raphignathae</taxon>
        <taxon>Tetranychoidea</taxon>
        <taxon>Tetranychidae</taxon>
        <taxon>Tetranychus</taxon>
    </lineage>
</organism>
<proteinExistence type="predicted"/>
<name>T1K0L4_TETUR</name>
<dbReference type="EMBL" id="CAEY01001143">
    <property type="status" value="NOT_ANNOTATED_CDS"/>
    <property type="molecule type" value="Genomic_DNA"/>
</dbReference>
<evidence type="ECO:0000313" key="2">
    <source>
        <dbReference type="EnsemblMetazoa" id="tetur03g08210.1"/>
    </source>
</evidence>
<dbReference type="EMBL" id="CAEY01001144">
    <property type="status" value="NOT_ANNOTATED_CDS"/>
    <property type="molecule type" value="Genomic_DNA"/>
</dbReference>